<organism evidence="1 2">
    <name type="scientific">Gryllus longicercus</name>
    <dbReference type="NCBI Taxonomy" id="2509291"/>
    <lineage>
        <taxon>Eukaryota</taxon>
        <taxon>Metazoa</taxon>
        <taxon>Ecdysozoa</taxon>
        <taxon>Arthropoda</taxon>
        <taxon>Hexapoda</taxon>
        <taxon>Insecta</taxon>
        <taxon>Pterygota</taxon>
        <taxon>Neoptera</taxon>
        <taxon>Polyneoptera</taxon>
        <taxon>Orthoptera</taxon>
        <taxon>Ensifera</taxon>
        <taxon>Gryllidea</taxon>
        <taxon>Grylloidea</taxon>
        <taxon>Gryllidae</taxon>
        <taxon>Gryllinae</taxon>
        <taxon>Gryllus</taxon>
    </lineage>
</organism>
<dbReference type="Gene3D" id="1.25.40.180">
    <property type="match status" value="1"/>
</dbReference>
<sequence>MTYEDEYINVCGETLINCLKTLVTEDDRDVETLTTCLVINGTRLMQEHSNSFQELMDVVRLSLRNSLTSRRYRNHVLFIIDMHHAQFRYLSEDRETFYKRLLGEHTFFGFRRLVPSLAPFLMQGSNSGDTTEDLQFESGLSDTEGPVEHPQLPDLLSPPENGVVCYQNSLAENPAAGIVPNSLSGYGGQVCSCNPVYYTPIMESCVGQDQQLTYGSSYTAIPYSDAMGVFMDNDQRGQLYDSYPNNIPGNHLYPSLEGKSLPRFSSR</sequence>
<dbReference type="Proteomes" id="UP001378592">
    <property type="component" value="Unassembled WGS sequence"/>
</dbReference>
<keyword evidence="2" id="KW-1185">Reference proteome</keyword>
<protein>
    <submittedName>
        <fullName evidence="1">Uncharacterized protein</fullName>
    </submittedName>
</protein>
<accession>A0AAN9Z3C1</accession>
<evidence type="ECO:0000313" key="2">
    <source>
        <dbReference type="Proteomes" id="UP001378592"/>
    </source>
</evidence>
<evidence type="ECO:0000313" key="1">
    <source>
        <dbReference type="EMBL" id="KAK7863041.1"/>
    </source>
</evidence>
<comment type="caution">
    <text evidence="1">The sequence shown here is derived from an EMBL/GenBank/DDBJ whole genome shotgun (WGS) entry which is preliminary data.</text>
</comment>
<proteinExistence type="predicted"/>
<gene>
    <name evidence="1" type="ORF">R5R35_013974</name>
</gene>
<dbReference type="AlphaFoldDB" id="A0AAN9Z3C1"/>
<reference evidence="1 2" key="1">
    <citation type="submission" date="2024-03" db="EMBL/GenBank/DDBJ databases">
        <title>The genome assembly and annotation of the cricket Gryllus longicercus Weissman &amp; Gray.</title>
        <authorList>
            <person name="Szrajer S."/>
            <person name="Gray D."/>
            <person name="Ylla G."/>
        </authorList>
    </citation>
    <scope>NUCLEOTIDE SEQUENCE [LARGE SCALE GENOMIC DNA]</scope>
    <source>
        <strain evidence="1">DAG 2021-001</strain>
        <tissue evidence="1">Whole body minus gut</tissue>
    </source>
</reference>
<dbReference type="EMBL" id="JAZDUA010000244">
    <property type="protein sequence ID" value="KAK7863041.1"/>
    <property type="molecule type" value="Genomic_DNA"/>
</dbReference>
<name>A0AAN9Z3C1_9ORTH</name>